<evidence type="ECO:0000313" key="2">
    <source>
        <dbReference type="EMBL" id="GEL93745.1"/>
    </source>
</evidence>
<evidence type="ECO:0000259" key="1">
    <source>
        <dbReference type="Pfam" id="PF10005"/>
    </source>
</evidence>
<dbReference type="Pfam" id="PF10005">
    <property type="entry name" value="Zn_ribbon_DZR_6"/>
    <property type="match status" value="1"/>
</dbReference>
<dbReference type="Proteomes" id="UP000321720">
    <property type="component" value="Unassembled WGS sequence"/>
</dbReference>
<organism evidence="2 3">
    <name type="scientific">Cellulomonas composti</name>
    <dbReference type="NCBI Taxonomy" id="266130"/>
    <lineage>
        <taxon>Bacteria</taxon>
        <taxon>Bacillati</taxon>
        <taxon>Actinomycetota</taxon>
        <taxon>Actinomycetes</taxon>
        <taxon>Micrococcales</taxon>
        <taxon>Cellulomonadaceae</taxon>
        <taxon>Cellulomonas</taxon>
    </lineage>
</organism>
<name>A0A511J6X2_9CELL</name>
<comment type="caution">
    <text evidence="2">The sequence shown here is derived from an EMBL/GenBank/DDBJ whole genome shotgun (WGS) entry which is preliminary data.</text>
</comment>
<dbReference type="EMBL" id="BJWG01000001">
    <property type="protein sequence ID" value="GEL93745.1"/>
    <property type="molecule type" value="Genomic_DNA"/>
</dbReference>
<sequence length="350" mass="39003">MRHFKCPRCGAAAMQEYLECDACGLALGLHPPTLTMQPAPEQGAQVDGAWWYPCSNRGWNCNWLVAPDSGSGFCVSCRLTRTRPDASDTLALETLATTSVDKRRLLVQLAELGLPVTPWYERPGGLGFDLLSSRSSGSRVTIGHANGIVTIDLAESLDAHRERLRVSLGEAYRTMLGHFRHEVGHYYEWVLVEQTGWIDECREIFGDERASYSDAIARHYRDGAPADWQERYISEYATMHPWEDFAECFAHYLHLHDTLTVAATGGLQLDGEAIVSTAGRSVRPRSDYTDTTMSEVLADWVPLAAFFNRVNRAMGKGDLYPFGIVPAVERKLDFVHRVVVASRVEVPLPA</sequence>
<reference evidence="2 3" key="1">
    <citation type="submission" date="2019-07" db="EMBL/GenBank/DDBJ databases">
        <title>Whole genome shotgun sequence of Cellulomonas composti NBRC 100758.</title>
        <authorList>
            <person name="Hosoyama A."/>
            <person name="Uohara A."/>
            <person name="Ohji S."/>
            <person name="Ichikawa N."/>
        </authorList>
    </citation>
    <scope>NUCLEOTIDE SEQUENCE [LARGE SCALE GENOMIC DNA]</scope>
    <source>
        <strain evidence="2 3">NBRC 100758</strain>
    </source>
</reference>
<dbReference type="Gene3D" id="3.40.390.70">
    <property type="match status" value="1"/>
</dbReference>
<dbReference type="RefSeq" id="WP_246117274.1">
    <property type="nucleotide sequence ID" value="NZ_BJWG01000001.1"/>
</dbReference>
<accession>A0A511J6X2</accession>
<dbReference type="InterPro" id="IPR011201">
    <property type="entry name" value="Zinc-ribbon_6_bact"/>
</dbReference>
<protein>
    <recommendedName>
        <fullName evidence="1">Zinc-ribbon domain-containing protein</fullName>
    </recommendedName>
</protein>
<dbReference type="Pfam" id="PF15887">
    <property type="entry name" value="Peptidase_Mx"/>
    <property type="match status" value="1"/>
</dbReference>
<proteinExistence type="predicted"/>
<gene>
    <name evidence="2" type="ORF">CCO02nite_04030</name>
</gene>
<dbReference type="PIRSF" id="PIRSF012641">
    <property type="entry name" value="UCP012641"/>
    <property type="match status" value="1"/>
</dbReference>
<keyword evidence="3" id="KW-1185">Reference proteome</keyword>
<evidence type="ECO:0000313" key="3">
    <source>
        <dbReference type="Proteomes" id="UP000321720"/>
    </source>
</evidence>
<dbReference type="InterPro" id="IPR031321">
    <property type="entry name" value="UCP012641"/>
</dbReference>
<dbReference type="AlphaFoldDB" id="A0A511J6X2"/>
<feature type="domain" description="Zinc-ribbon" evidence="1">
    <location>
        <begin position="4"/>
        <end position="87"/>
    </location>
</feature>